<keyword evidence="1" id="KW-0812">Transmembrane</keyword>
<sequence length="107" mass="13060">MCSGELFLLSSFFYFFILTLLLETPRTFRYFPIYFDIFLSDIFLYTVFIGIFKGLVIFFFFFTQFWTTDRGYFDLLRRVFKVLPDNYVKQIVFHNIFYTVEPGINYS</sequence>
<dbReference type="EMBL" id="HBUF01516312">
    <property type="protein sequence ID" value="CAG6747926.1"/>
    <property type="molecule type" value="Transcribed_RNA"/>
</dbReference>
<keyword evidence="1" id="KW-1133">Transmembrane helix</keyword>
<dbReference type="AlphaFoldDB" id="A0A8D9EBT8"/>
<reference evidence="2" key="1">
    <citation type="submission" date="2021-05" db="EMBL/GenBank/DDBJ databases">
        <authorList>
            <person name="Alioto T."/>
            <person name="Alioto T."/>
            <person name="Gomez Garrido J."/>
        </authorList>
    </citation>
    <scope>NUCLEOTIDE SEQUENCE</scope>
</reference>
<organism evidence="2">
    <name type="scientific">Cacopsylla melanoneura</name>
    <dbReference type="NCBI Taxonomy" id="428564"/>
    <lineage>
        <taxon>Eukaryota</taxon>
        <taxon>Metazoa</taxon>
        <taxon>Ecdysozoa</taxon>
        <taxon>Arthropoda</taxon>
        <taxon>Hexapoda</taxon>
        <taxon>Insecta</taxon>
        <taxon>Pterygota</taxon>
        <taxon>Neoptera</taxon>
        <taxon>Paraneoptera</taxon>
        <taxon>Hemiptera</taxon>
        <taxon>Sternorrhyncha</taxon>
        <taxon>Psylloidea</taxon>
        <taxon>Psyllidae</taxon>
        <taxon>Psyllinae</taxon>
        <taxon>Cacopsylla</taxon>
    </lineage>
</organism>
<feature type="transmembrane region" description="Helical" evidence="1">
    <location>
        <begin position="6"/>
        <end position="22"/>
    </location>
</feature>
<evidence type="ECO:0000256" key="1">
    <source>
        <dbReference type="SAM" id="Phobius"/>
    </source>
</evidence>
<name>A0A8D9EBT8_9HEMI</name>
<accession>A0A8D9EBT8</accession>
<proteinExistence type="predicted"/>
<evidence type="ECO:0000313" key="2">
    <source>
        <dbReference type="EMBL" id="CAG6747926.1"/>
    </source>
</evidence>
<protein>
    <submittedName>
        <fullName evidence="2">Uncharacterized protein</fullName>
    </submittedName>
</protein>
<feature type="transmembrane region" description="Helical" evidence="1">
    <location>
        <begin position="42"/>
        <end position="66"/>
    </location>
</feature>
<keyword evidence="1" id="KW-0472">Membrane</keyword>